<dbReference type="Proteomes" id="UP000652761">
    <property type="component" value="Unassembled WGS sequence"/>
</dbReference>
<name>A0A843TDJ2_COLES</name>
<dbReference type="AlphaFoldDB" id="A0A843TDJ2"/>
<proteinExistence type="predicted"/>
<organism evidence="1 2">
    <name type="scientific">Colocasia esculenta</name>
    <name type="common">Wild taro</name>
    <name type="synonym">Arum esculentum</name>
    <dbReference type="NCBI Taxonomy" id="4460"/>
    <lineage>
        <taxon>Eukaryota</taxon>
        <taxon>Viridiplantae</taxon>
        <taxon>Streptophyta</taxon>
        <taxon>Embryophyta</taxon>
        <taxon>Tracheophyta</taxon>
        <taxon>Spermatophyta</taxon>
        <taxon>Magnoliopsida</taxon>
        <taxon>Liliopsida</taxon>
        <taxon>Araceae</taxon>
        <taxon>Aroideae</taxon>
        <taxon>Colocasieae</taxon>
        <taxon>Colocasia</taxon>
    </lineage>
</organism>
<reference evidence="1" key="1">
    <citation type="submission" date="2017-07" db="EMBL/GenBank/DDBJ databases">
        <title>Taro Niue Genome Assembly and Annotation.</title>
        <authorList>
            <person name="Atibalentja N."/>
            <person name="Keating K."/>
            <person name="Fields C.J."/>
        </authorList>
    </citation>
    <scope>NUCLEOTIDE SEQUENCE</scope>
    <source>
        <strain evidence="1">Niue_2</strain>
        <tissue evidence="1">Leaf</tissue>
    </source>
</reference>
<protein>
    <submittedName>
        <fullName evidence="1">Uncharacterized protein</fullName>
    </submittedName>
</protein>
<dbReference type="EMBL" id="NMUH01000020">
    <property type="protein sequence ID" value="MQL68711.1"/>
    <property type="molecule type" value="Genomic_DNA"/>
</dbReference>
<accession>A0A843TDJ2</accession>
<sequence length="95" mass="10510">MRWPDRPRSQGHRDSAFCHDLITTGPIVAIWLPGLTIPSQPSSDPVAIYLPERSRTSCSVQDPIVISVDPVATLTGVRCETEDDTYTQEDGNDQE</sequence>
<evidence type="ECO:0000313" key="2">
    <source>
        <dbReference type="Proteomes" id="UP000652761"/>
    </source>
</evidence>
<keyword evidence="2" id="KW-1185">Reference proteome</keyword>
<gene>
    <name evidence="1" type="ORF">Taro_000981</name>
</gene>
<comment type="caution">
    <text evidence="1">The sequence shown here is derived from an EMBL/GenBank/DDBJ whole genome shotgun (WGS) entry which is preliminary data.</text>
</comment>
<evidence type="ECO:0000313" key="1">
    <source>
        <dbReference type="EMBL" id="MQL68711.1"/>
    </source>
</evidence>